<feature type="domain" description="RRM" evidence="3">
    <location>
        <begin position="510"/>
        <end position="587"/>
    </location>
</feature>
<dbReference type="AlphaFoldDB" id="A0AAD7U6N0"/>
<dbReference type="InterPro" id="IPR000504">
    <property type="entry name" value="RRM_dom"/>
</dbReference>
<protein>
    <recommendedName>
        <fullName evidence="3">RRM domain-containing protein</fullName>
    </recommendedName>
</protein>
<dbReference type="InterPro" id="IPR035979">
    <property type="entry name" value="RBD_domain_sf"/>
</dbReference>
<proteinExistence type="predicted"/>
<sequence length="600" mass="66753">MGEEEKFTRVFVSGLPAKCDAAAVRKHFGSVGDVTDVKLPVKQGRRRGIGFVGFRTAEAACRAVKELDRSYVRTSRLTVRAATTGKDASPTNKKKKETTNRVADVSERTKRDEFMDFMMPNRPIKKMKKDAAAFDDTLDDLAYLRTKQTVVEKEEEEEDETRLLVRNVAYGASEEDLEARFSAFGTVSEVHAPVDKRGEPLGFAFVRFVLPESAKAARAALDGASLQGRLMRVLPAEEKVENEETTPRRKPRTFSERREADRKRKASTEPSKLGAHVRDDAVVELVSERAGEAFDARDSGAAVTLALAEATVQAQVSDFFRRAGYDLDEGKKARDAILVKNLPARTQKADLDPLFLGDKTVVAPSGTTAIVEYKQPALARAAFKRLAYRRFKRVPLYLDWAPVKTTTTETPVDENIVDDRSDDDDEAPKPSATLFVKNLNFKTTREALQRHFDGARAVSLRRGFGFVEFSTPEDARRALDDKQGSSLDAHRLDLALATPKPSKVKKANTTKLVVRNLAFATTVADLRALFANYGEIKTLRLPKRFDGRHRGFAFVDFAAKRDAAAAIAALTSAHLYGRHLVIEYAKDNDDDQEPRTPEHD</sequence>
<feature type="domain" description="RRM" evidence="3">
    <location>
        <begin position="432"/>
        <end position="499"/>
    </location>
</feature>
<dbReference type="PANTHER" id="PTHR48034">
    <property type="entry name" value="TRANSFORMER-2 SEX-DETERMINING PROTEIN-RELATED"/>
    <property type="match status" value="1"/>
</dbReference>
<accession>A0AAD7U6N0</accession>
<dbReference type="SMART" id="SM00360">
    <property type="entry name" value="RRM"/>
    <property type="match status" value="5"/>
</dbReference>
<keyword evidence="5" id="KW-1185">Reference proteome</keyword>
<evidence type="ECO:0000256" key="2">
    <source>
        <dbReference type="SAM" id="MobiDB-lite"/>
    </source>
</evidence>
<feature type="domain" description="RRM" evidence="3">
    <location>
        <begin position="8"/>
        <end position="84"/>
    </location>
</feature>
<evidence type="ECO:0000256" key="1">
    <source>
        <dbReference type="PROSITE-ProRule" id="PRU00176"/>
    </source>
</evidence>
<name>A0AAD7U6N0_9STRA</name>
<dbReference type="EMBL" id="JAQMWT010000695">
    <property type="protein sequence ID" value="KAJ8598073.1"/>
    <property type="molecule type" value="Genomic_DNA"/>
</dbReference>
<dbReference type="Pfam" id="PF00076">
    <property type="entry name" value="RRM_1"/>
    <property type="match status" value="4"/>
</dbReference>
<evidence type="ECO:0000313" key="4">
    <source>
        <dbReference type="EMBL" id="KAJ8598073.1"/>
    </source>
</evidence>
<dbReference type="GO" id="GO:0003723">
    <property type="term" value="F:RNA binding"/>
    <property type="evidence" value="ECO:0007669"/>
    <property type="project" value="UniProtKB-UniRule"/>
</dbReference>
<comment type="caution">
    <text evidence="4">The sequence shown here is derived from an EMBL/GenBank/DDBJ whole genome shotgun (WGS) entry which is preliminary data.</text>
</comment>
<feature type="compositionally biased region" description="Basic and acidic residues" evidence="2">
    <location>
        <begin position="253"/>
        <end position="262"/>
    </location>
</feature>
<dbReference type="Gene3D" id="3.30.70.330">
    <property type="match status" value="5"/>
</dbReference>
<organism evidence="4 5">
    <name type="scientific">Chrysophaeum taylorii</name>
    <dbReference type="NCBI Taxonomy" id="2483200"/>
    <lineage>
        <taxon>Eukaryota</taxon>
        <taxon>Sar</taxon>
        <taxon>Stramenopiles</taxon>
        <taxon>Ochrophyta</taxon>
        <taxon>Pelagophyceae</taxon>
        <taxon>Pelagomonadales</taxon>
        <taxon>Pelagomonadaceae</taxon>
        <taxon>Chrysophaeum</taxon>
    </lineage>
</organism>
<feature type="region of interest" description="Disordered" evidence="2">
    <location>
        <begin position="81"/>
        <end position="105"/>
    </location>
</feature>
<reference evidence="4" key="1">
    <citation type="submission" date="2023-01" db="EMBL/GenBank/DDBJ databases">
        <title>Metagenome sequencing of chrysophaentin producing Chrysophaeum taylorii.</title>
        <authorList>
            <person name="Davison J."/>
            <person name="Bewley C."/>
        </authorList>
    </citation>
    <scope>NUCLEOTIDE SEQUENCE</scope>
    <source>
        <strain evidence="4">NIES-1699</strain>
    </source>
</reference>
<dbReference type="Proteomes" id="UP001230188">
    <property type="component" value="Unassembled WGS sequence"/>
</dbReference>
<feature type="domain" description="RRM" evidence="3">
    <location>
        <begin position="161"/>
        <end position="238"/>
    </location>
</feature>
<evidence type="ECO:0000313" key="5">
    <source>
        <dbReference type="Proteomes" id="UP001230188"/>
    </source>
</evidence>
<evidence type="ECO:0000259" key="3">
    <source>
        <dbReference type="PROSITE" id="PS50102"/>
    </source>
</evidence>
<keyword evidence="1" id="KW-0694">RNA-binding</keyword>
<feature type="region of interest" description="Disordered" evidence="2">
    <location>
        <begin position="237"/>
        <end position="274"/>
    </location>
</feature>
<dbReference type="InterPro" id="IPR050441">
    <property type="entry name" value="RBM"/>
</dbReference>
<gene>
    <name evidence="4" type="ORF">CTAYLR_005563</name>
</gene>
<dbReference type="SUPFAM" id="SSF54928">
    <property type="entry name" value="RNA-binding domain, RBD"/>
    <property type="match status" value="3"/>
</dbReference>
<dbReference type="PROSITE" id="PS50102">
    <property type="entry name" value="RRM"/>
    <property type="match status" value="4"/>
</dbReference>
<dbReference type="InterPro" id="IPR012677">
    <property type="entry name" value="Nucleotide-bd_a/b_plait_sf"/>
</dbReference>